<dbReference type="Proteomes" id="UP000499080">
    <property type="component" value="Unassembled WGS sequence"/>
</dbReference>
<protein>
    <submittedName>
        <fullName evidence="1">Uncharacterized protein</fullName>
    </submittedName>
</protein>
<gene>
    <name evidence="1" type="ORF">AVEN_28203_1</name>
</gene>
<keyword evidence="2" id="KW-1185">Reference proteome</keyword>
<evidence type="ECO:0000313" key="2">
    <source>
        <dbReference type="Proteomes" id="UP000499080"/>
    </source>
</evidence>
<name>A0A4Y2EVF4_ARAVE</name>
<evidence type="ECO:0000313" key="1">
    <source>
        <dbReference type="EMBL" id="GBM33210.1"/>
    </source>
</evidence>
<proteinExistence type="predicted"/>
<accession>A0A4Y2EVF4</accession>
<comment type="caution">
    <text evidence="1">The sequence shown here is derived from an EMBL/GenBank/DDBJ whole genome shotgun (WGS) entry which is preliminary data.</text>
</comment>
<sequence length="92" mass="10294">MGSISDERPTLVRQQCRGPIPLVPFLHVVNVLMKTFAVLITELARSYQGKNSSGSPESRSLRTYCSRNPEIKPTYSQPDTVVFGLVIPWEVC</sequence>
<reference evidence="1 2" key="1">
    <citation type="journal article" date="2019" name="Sci. Rep.">
        <title>Orb-weaving spider Araneus ventricosus genome elucidates the spidroin gene catalogue.</title>
        <authorList>
            <person name="Kono N."/>
            <person name="Nakamura H."/>
            <person name="Ohtoshi R."/>
            <person name="Moran D.A.P."/>
            <person name="Shinohara A."/>
            <person name="Yoshida Y."/>
            <person name="Fujiwara M."/>
            <person name="Mori M."/>
            <person name="Tomita M."/>
            <person name="Arakawa K."/>
        </authorList>
    </citation>
    <scope>NUCLEOTIDE SEQUENCE [LARGE SCALE GENOMIC DNA]</scope>
</reference>
<dbReference type="EMBL" id="BGPR01000728">
    <property type="protein sequence ID" value="GBM33210.1"/>
    <property type="molecule type" value="Genomic_DNA"/>
</dbReference>
<dbReference type="AlphaFoldDB" id="A0A4Y2EVF4"/>
<organism evidence="1 2">
    <name type="scientific">Araneus ventricosus</name>
    <name type="common">Orbweaver spider</name>
    <name type="synonym">Epeira ventricosa</name>
    <dbReference type="NCBI Taxonomy" id="182803"/>
    <lineage>
        <taxon>Eukaryota</taxon>
        <taxon>Metazoa</taxon>
        <taxon>Ecdysozoa</taxon>
        <taxon>Arthropoda</taxon>
        <taxon>Chelicerata</taxon>
        <taxon>Arachnida</taxon>
        <taxon>Araneae</taxon>
        <taxon>Araneomorphae</taxon>
        <taxon>Entelegynae</taxon>
        <taxon>Araneoidea</taxon>
        <taxon>Araneidae</taxon>
        <taxon>Araneus</taxon>
    </lineage>
</organism>
<dbReference type="OrthoDB" id="6468653at2759"/>